<keyword evidence="2" id="KW-0238">DNA-binding</keyword>
<dbReference type="EMBL" id="FRCP01000009">
    <property type="protein sequence ID" value="SHM38353.1"/>
    <property type="molecule type" value="Genomic_DNA"/>
</dbReference>
<feature type="domain" description="HTH crp-type" evidence="5">
    <location>
        <begin position="148"/>
        <end position="221"/>
    </location>
</feature>
<keyword evidence="1" id="KW-0805">Transcription regulation</keyword>
<dbReference type="GO" id="GO:0003700">
    <property type="term" value="F:DNA-binding transcription factor activity"/>
    <property type="evidence" value="ECO:0007669"/>
    <property type="project" value="TreeGrafter"/>
</dbReference>
<dbReference type="InterPro" id="IPR036390">
    <property type="entry name" value="WH_DNA-bd_sf"/>
</dbReference>
<dbReference type="SMART" id="SM00100">
    <property type="entry name" value="cNMP"/>
    <property type="match status" value="1"/>
</dbReference>
<dbReference type="InterPro" id="IPR018490">
    <property type="entry name" value="cNMP-bd_dom_sf"/>
</dbReference>
<evidence type="ECO:0000256" key="3">
    <source>
        <dbReference type="ARBA" id="ARBA00023163"/>
    </source>
</evidence>
<dbReference type="STRING" id="1120996.SAMN02746066_01784"/>
<protein>
    <submittedName>
        <fullName evidence="6">cAMP-binding domain of CRP or a regulatory subunit of cAMP-dependent protein kinases</fullName>
    </submittedName>
</protein>
<accession>A0A1M7ICM9</accession>
<dbReference type="InterPro" id="IPR050397">
    <property type="entry name" value="Env_Response_Regulators"/>
</dbReference>
<keyword evidence="7" id="KW-1185">Reference proteome</keyword>
<dbReference type="SMART" id="SM00419">
    <property type="entry name" value="HTH_CRP"/>
    <property type="match status" value="1"/>
</dbReference>
<dbReference type="Gene3D" id="1.10.10.10">
    <property type="entry name" value="Winged helix-like DNA-binding domain superfamily/Winged helix DNA-binding domain"/>
    <property type="match status" value="1"/>
</dbReference>
<dbReference type="PANTHER" id="PTHR24567">
    <property type="entry name" value="CRP FAMILY TRANSCRIPTIONAL REGULATORY PROTEIN"/>
    <property type="match status" value="1"/>
</dbReference>
<sequence length="229" mass="26366">MNMTIAEACQVPKVFQDVGQATRVKLITNGLIRSYKKGEIIFRDQQEVDRFYFVISGYVNLYKVNMKQSQKVIFIYGAGEMLNEVLIDRPKASINCEALSEVVTLSYSRKQLLEMMEQDFDLALAIMKSSVKKTRRLYRQLANTSNMVHADSQVASKLWKLARDYGEVTEEGVKINFELTISFLADMIGSKRETVSRIVNRFCKEGLLRTRRNIFVIVDMNGIKNYSKE</sequence>
<proteinExistence type="predicted"/>
<dbReference type="GO" id="GO:0005829">
    <property type="term" value="C:cytosol"/>
    <property type="evidence" value="ECO:0007669"/>
    <property type="project" value="TreeGrafter"/>
</dbReference>
<dbReference type="PANTHER" id="PTHR24567:SF74">
    <property type="entry name" value="HTH-TYPE TRANSCRIPTIONAL REGULATOR ARCR"/>
    <property type="match status" value="1"/>
</dbReference>
<dbReference type="Pfam" id="PF00027">
    <property type="entry name" value="cNMP_binding"/>
    <property type="match status" value="1"/>
</dbReference>
<dbReference type="Proteomes" id="UP000184038">
    <property type="component" value="Unassembled WGS sequence"/>
</dbReference>
<dbReference type="InterPro" id="IPR012318">
    <property type="entry name" value="HTH_CRP"/>
</dbReference>
<feature type="domain" description="Cyclic nucleotide-binding" evidence="4">
    <location>
        <begin position="14"/>
        <end position="87"/>
    </location>
</feature>
<dbReference type="Gene3D" id="2.60.120.10">
    <property type="entry name" value="Jelly Rolls"/>
    <property type="match status" value="1"/>
</dbReference>
<dbReference type="GO" id="GO:0016301">
    <property type="term" value="F:kinase activity"/>
    <property type="evidence" value="ECO:0007669"/>
    <property type="project" value="UniProtKB-KW"/>
</dbReference>
<dbReference type="RefSeq" id="WP_084139165.1">
    <property type="nucleotide sequence ID" value="NZ_FRCP01000009.1"/>
</dbReference>
<name>A0A1M7ICM9_9FIRM</name>
<evidence type="ECO:0000259" key="5">
    <source>
        <dbReference type="PROSITE" id="PS51063"/>
    </source>
</evidence>
<dbReference type="InterPro" id="IPR036388">
    <property type="entry name" value="WH-like_DNA-bd_sf"/>
</dbReference>
<dbReference type="AlphaFoldDB" id="A0A1M7ICM9"/>
<evidence type="ECO:0000259" key="4">
    <source>
        <dbReference type="PROSITE" id="PS50042"/>
    </source>
</evidence>
<keyword evidence="6" id="KW-0418">Kinase</keyword>
<dbReference type="InterPro" id="IPR000595">
    <property type="entry name" value="cNMP-bd_dom"/>
</dbReference>
<dbReference type="OrthoDB" id="1706474at2"/>
<evidence type="ECO:0000313" key="7">
    <source>
        <dbReference type="Proteomes" id="UP000184038"/>
    </source>
</evidence>
<dbReference type="SUPFAM" id="SSF51206">
    <property type="entry name" value="cAMP-binding domain-like"/>
    <property type="match status" value="1"/>
</dbReference>
<keyword evidence="6" id="KW-0808">Transferase</keyword>
<dbReference type="InterPro" id="IPR014710">
    <property type="entry name" value="RmlC-like_jellyroll"/>
</dbReference>
<reference evidence="6 7" key="1">
    <citation type="submission" date="2016-11" db="EMBL/GenBank/DDBJ databases">
        <authorList>
            <person name="Jaros S."/>
            <person name="Januszkiewicz K."/>
            <person name="Wedrychowicz H."/>
        </authorList>
    </citation>
    <scope>NUCLEOTIDE SEQUENCE [LARGE SCALE GENOMIC DNA]</scope>
    <source>
        <strain evidence="6 7">DSM 15930</strain>
    </source>
</reference>
<dbReference type="CDD" id="cd00038">
    <property type="entry name" value="CAP_ED"/>
    <property type="match status" value="1"/>
</dbReference>
<dbReference type="SUPFAM" id="SSF46785">
    <property type="entry name" value="Winged helix' DNA-binding domain"/>
    <property type="match status" value="1"/>
</dbReference>
<evidence type="ECO:0000256" key="1">
    <source>
        <dbReference type="ARBA" id="ARBA00023015"/>
    </source>
</evidence>
<dbReference type="PROSITE" id="PS50042">
    <property type="entry name" value="CNMP_BINDING_3"/>
    <property type="match status" value="1"/>
</dbReference>
<evidence type="ECO:0000256" key="2">
    <source>
        <dbReference type="ARBA" id="ARBA00023125"/>
    </source>
</evidence>
<organism evidence="6 7">
    <name type="scientific">Anaerosporobacter mobilis DSM 15930</name>
    <dbReference type="NCBI Taxonomy" id="1120996"/>
    <lineage>
        <taxon>Bacteria</taxon>
        <taxon>Bacillati</taxon>
        <taxon>Bacillota</taxon>
        <taxon>Clostridia</taxon>
        <taxon>Lachnospirales</taxon>
        <taxon>Lachnospiraceae</taxon>
        <taxon>Anaerosporobacter</taxon>
    </lineage>
</organism>
<dbReference type="Pfam" id="PF13545">
    <property type="entry name" value="HTH_Crp_2"/>
    <property type="match status" value="1"/>
</dbReference>
<keyword evidence="3" id="KW-0804">Transcription</keyword>
<dbReference type="PROSITE" id="PS51063">
    <property type="entry name" value="HTH_CRP_2"/>
    <property type="match status" value="1"/>
</dbReference>
<evidence type="ECO:0000313" key="6">
    <source>
        <dbReference type="EMBL" id="SHM38353.1"/>
    </source>
</evidence>
<gene>
    <name evidence="6" type="ORF">SAMN02746066_01784</name>
</gene>
<dbReference type="GO" id="GO:0003677">
    <property type="term" value="F:DNA binding"/>
    <property type="evidence" value="ECO:0007669"/>
    <property type="project" value="UniProtKB-KW"/>
</dbReference>